<reference evidence="4 5" key="1">
    <citation type="submission" date="2020-08" db="EMBL/GenBank/DDBJ databases">
        <title>Genome sequence of Leucobacter denitrificans KACC 14055T.</title>
        <authorList>
            <person name="Hyun D.-W."/>
            <person name="Bae J.-W."/>
        </authorList>
    </citation>
    <scope>NUCLEOTIDE SEQUENCE [LARGE SCALE GENOMIC DNA]</scope>
    <source>
        <strain evidence="4 5">KACC 14055</strain>
    </source>
</reference>
<dbReference type="PANTHER" id="PTHR36435">
    <property type="entry name" value="SLR1288 PROTEIN"/>
    <property type="match status" value="1"/>
</dbReference>
<dbReference type="KEGG" id="ldn:H9L06_06255"/>
<keyword evidence="2" id="KW-1133">Transmembrane helix</keyword>
<organism evidence="4 5">
    <name type="scientific">Leucobacter denitrificans</name>
    <dbReference type="NCBI Taxonomy" id="683042"/>
    <lineage>
        <taxon>Bacteria</taxon>
        <taxon>Bacillati</taxon>
        <taxon>Actinomycetota</taxon>
        <taxon>Actinomycetes</taxon>
        <taxon>Micrococcales</taxon>
        <taxon>Microbacteriaceae</taxon>
        <taxon>Leucobacter</taxon>
    </lineage>
</organism>
<feature type="region of interest" description="Disordered" evidence="1">
    <location>
        <begin position="357"/>
        <end position="377"/>
    </location>
</feature>
<proteinExistence type="predicted"/>
<feature type="transmembrane region" description="Helical" evidence="2">
    <location>
        <begin position="112"/>
        <end position="135"/>
    </location>
</feature>
<dbReference type="AlphaFoldDB" id="A0A7G9S253"/>
<dbReference type="InterPro" id="IPR003675">
    <property type="entry name" value="Rce1/LyrA-like_dom"/>
</dbReference>
<keyword evidence="5" id="KW-1185">Reference proteome</keyword>
<dbReference type="GO" id="GO:0080120">
    <property type="term" value="P:CAAX-box protein maturation"/>
    <property type="evidence" value="ECO:0007669"/>
    <property type="project" value="UniProtKB-ARBA"/>
</dbReference>
<feature type="compositionally biased region" description="Pro residues" evidence="1">
    <location>
        <begin position="366"/>
        <end position="377"/>
    </location>
</feature>
<gene>
    <name evidence="4" type="ORF">H9L06_06255</name>
</gene>
<dbReference type="Pfam" id="PF02517">
    <property type="entry name" value="Rce1-like"/>
    <property type="match status" value="1"/>
</dbReference>
<feature type="transmembrane region" description="Helical" evidence="2">
    <location>
        <begin position="282"/>
        <end position="302"/>
    </location>
</feature>
<dbReference type="RefSeq" id="WP_187554399.1">
    <property type="nucleotide sequence ID" value="NZ_CP060716.1"/>
</dbReference>
<accession>A0A7G9S253</accession>
<keyword evidence="4" id="KW-0645">Protease</keyword>
<evidence type="ECO:0000256" key="1">
    <source>
        <dbReference type="SAM" id="MobiDB-lite"/>
    </source>
</evidence>
<dbReference type="Proteomes" id="UP000515934">
    <property type="component" value="Chromosome"/>
</dbReference>
<evidence type="ECO:0000313" key="5">
    <source>
        <dbReference type="Proteomes" id="UP000515934"/>
    </source>
</evidence>
<dbReference type="GO" id="GO:0006508">
    <property type="term" value="P:proteolysis"/>
    <property type="evidence" value="ECO:0007669"/>
    <property type="project" value="UniProtKB-KW"/>
</dbReference>
<dbReference type="PANTHER" id="PTHR36435:SF1">
    <property type="entry name" value="CAAX AMINO TERMINAL PROTEASE FAMILY PROTEIN"/>
    <property type="match status" value="1"/>
</dbReference>
<evidence type="ECO:0000259" key="3">
    <source>
        <dbReference type="Pfam" id="PF02517"/>
    </source>
</evidence>
<feature type="transmembrane region" description="Helical" evidence="2">
    <location>
        <begin position="198"/>
        <end position="218"/>
    </location>
</feature>
<dbReference type="EMBL" id="CP060716">
    <property type="protein sequence ID" value="QNN61928.1"/>
    <property type="molecule type" value="Genomic_DNA"/>
</dbReference>
<name>A0A7G9S253_9MICO</name>
<keyword evidence="4" id="KW-0482">Metalloprotease</keyword>
<dbReference type="GO" id="GO:0008237">
    <property type="term" value="F:metallopeptidase activity"/>
    <property type="evidence" value="ECO:0007669"/>
    <property type="project" value="UniProtKB-KW"/>
</dbReference>
<keyword evidence="2" id="KW-0812">Transmembrane</keyword>
<dbReference type="GO" id="GO:0004175">
    <property type="term" value="F:endopeptidase activity"/>
    <property type="evidence" value="ECO:0007669"/>
    <property type="project" value="UniProtKB-ARBA"/>
</dbReference>
<dbReference type="InterPro" id="IPR052710">
    <property type="entry name" value="CAAX_protease"/>
</dbReference>
<evidence type="ECO:0000313" key="4">
    <source>
        <dbReference type="EMBL" id="QNN61928.1"/>
    </source>
</evidence>
<feature type="transmembrane region" description="Helical" evidence="2">
    <location>
        <begin position="230"/>
        <end position="251"/>
    </location>
</feature>
<keyword evidence="2" id="KW-0472">Membrane</keyword>
<protein>
    <submittedName>
        <fullName evidence="4">CPBP family intramembrane metalloprotease</fullName>
    </submittedName>
</protein>
<feature type="transmembrane region" description="Helical" evidence="2">
    <location>
        <begin position="257"/>
        <end position="275"/>
    </location>
</feature>
<feature type="domain" description="CAAX prenyl protease 2/Lysostaphin resistance protein A-like" evidence="3">
    <location>
        <begin position="205"/>
        <end position="293"/>
    </location>
</feature>
<sequence length="377" mass="40685">MTIPPSEPTEPGTVTAPATAPPQWAWAQPQPVYVPVETEPLEYHRLYRGAPKYRWWKPLLVFLLAVSYYLAMNLTLSLLFIPLLMVFDPEYAQGAFLLQDQAILDTQHPWSLVMSMTLIILFIPAVILAMLSLGIRPTGRVWSVAGRIRWGLLGRTLGAALVGVIVMNGVGILADMVIDGITGATGAEAPELPADFDVNAAIISMVLVVLLVPFQAAAEEVAFRGLLLQVFGSWMKSPWLAIGLSTVAFAAMHIYDIWGLIAVGLMGLVAAWLTWKTGGLEAAIAIHVLNNLIAFAFMASGITGETAQVESGSGIESIIGEIAGLAVFAWLVIRIFRKHGYGRERIDVVMQPVQPSAAAPVEPQQQPQPTPPVHPGS</sequence>
<keyword evidence="4" id="KW-0378">Hydrolase</keyword>
<evidence type="ECO:0000256" key="2">
    <source>
        <dbReference type="SAM" id="Phobius"/>
    </source>
</evidence>
<feature type="transmembrane region" description="Helical" evidence="2">
    <location>
        <begin position="59"/>
        <end position="87"/>
    </location>
</feature>
<feature type="transmembrane region" description="Helical" evidence="2">
    <location>
        <begin position="156"/>
        <end position="178"/>
    </location>
</feature>
<feature type="transmembrane region" description="Helical" evidence="2">
    <location>
        <begin position="314"/>
        <end position="336"/>
    </location>
</feature>